<evidence type="ECO:0000256" key="6">
    <source>
        <dbReference type="ARBA" id="ARBA00022723"/>
    </source>
</evidence>
<gene>
    <name evidence="11" type="ORF">EVOR1521_LOCUS20802</name>
</gene>
<dbReference type="Pfam" id="PF00753">
    <property type="entry name" value="Lactamase_B"/>
    <property type="match status" value="1"/>
</dbReference>
<evidence type="ECO:0000256" key="3">
    <source>
        <dbReference type="ARBA" id="ARBA00004963"/>
    </source>
</evidence>
<dbReference type="InterPro" id="IPR035680">
    <property type="entry name" value="Clx_II_MBL"/>
</dbReference>
<dbReference type="HAMAP" id="MF_01374">
    <property type="entry name" value="Glyoxalase_2"/>
    <property type="match status" value="1"/>
</dbReference>
<comment type="cofactor">
    <cofactor evidence="2">
        <name>Zn(2+)</name>
        <dbReference type="ChEBI" id="CHEBI:29105"/>
    </cofactor>
</comment>
<reference evidence="11" key="1">
    <citation type="submission" date="2023-08" db="EMBL/GenBank/DDBJ databases">
        <authorList>
            <person name="Chen Y."/>
            <person name="Shah S."/>
            <person name="Dougan E. K."/>
            <person name="Thang M."/>
            <person name="Chan C."/>
        </authorList>
    </citation>
    <scope>NUCLEOTIDE SEQUENCE</scope>
</reference>
<dbReference type="SUPFAM" id="SSF56281">
    <property type="entry name" value="Metallo-hydrolase/oxidoreductase"/>
    <property type="match status" value="1"/>
</dbReference>
<evidence type="ECO:0000256" key="8">
    <source>
        <dbReference type="ARBA" id="ARBA00022833"/>
    </source>
</evidence>
<dbReference type="InterPro" id="IPR032282">
    <property type="entry name" value="HAGH_C"/>
</dbReference>
<evidence type="ECO:0000256" key="5">
    <source>
        <dbReference type="ARBA" id="ARBA00011917"/>
    </source>
</evidence>
<comment type="similarity">
    <text evidence="4">Belongs to the metallo-beta-lactamase superfamily. Glyoxalase II family.</text>
</comment>
<organism evidence="11 12">
    <name type="scientific">Effrenium voratum</name>
    <dbReference type="NCBI Taxonomy" id="2562239"/>
    <lineage>
        <taxon>Eukaryota</taxon>
        <taxon>Sar</taxon>
        <taxon>Alveolata</taxon>
        <taxon>Dinophyceae</taxon>
        <taxon>Suessiales</taxon>
        <taxon>Symbiodiniaceae</taxon>
        <taxon>Effrenium</taxon>
    </lineage>
</organism>
<dbReference type="InterPro" id="IPR017782">
    <property type="entry name" value="Hydroxyacylglutathione_Hdrlase"/>
</dbReference>
<dbReference type="GO" id="GO:0019243">
    <property type="term" value="P:methylglyoxal catabolic process to D-lactate via S-lactoyl-glutathione"/>
    <property type="evidence" value="ECO:0007669"/>
    <property type="project" value="InterPro"/>
</dbReference>
<dbReference type="Gene3D" id="3.60.15.10">
    <property type="entry name" value="Ribonuclease Z/Hydroxyacylglutathione hydrolase-like"/>
    <property type="match status" value="1"/>
</dbReference>
<comment type="catalytic activity">
    <reaction evidence="1">
        <text>an S-(2-hydroxyacyl)glutathione + H2O = a 2-hydroxy carboxylate + glutathione + H(+)</text>
        <dbReference type="Rhea" id="RHEA:21864"/>
        <dbReference type="ChEBI" id="CHEBI:15377"/>
        <dbReference type="ChEBI" id="CHEBI:15378"/>
        <dbReference type="ChEBI" id="CHEBI:57925"/>
        <dbReference type="ChEBI" id="CHEBI:58896"/>
        <dbReference type="ChEBI" id="CHEBI:71261"/>
        <dbReference type="EC" id="3.1.2.6"/>
    </reaction>
</comment>
<dbReference type="PANTHER" id="PTHR11935">
    <property type="entry name" value="BETA LACTAMASE DOMAIN"/>
    <property type="match status" value="1"/>
</dbReference>
<dbReference type="CDD" id="cd07723">
    <property type="entry name" value="hydroxyacylglutathione_hydrolase_MBL-fold"/>
    <property type="match status" value="1"/>
</dbReference>
<comment type="pathway">
    <text evidence="3">Secondary metabolite metabolism; methylglyoxal degradation; (R)-lactate from methylglyoxal: step 2/2.</text>
</comment>
<evidence type="ECO:0000256" key="4">
    <source>
        <dbReference type="ARBA" id="ARBA00006759"/>
    </source>
</evidence>
<evidence type="ECO:0000313" key="12">
    <source>
        <dbReference type="Proteomes" id="UP001178507"/>
    </source>
</evidence>
<dbReference type="EMBL" id="CAUJNA010003237">
    <property type="protein sequence ID" value="CAJ1396604.1"/>
    <property type="molecule type" value="Genomic_DNA"/>
</dbReference>
<dbReference type="Proteomes" id="UP001178507">
    <property type="component" value="Unassembled WGS sequence"/>
</dbReference>
<proteinExistence type="inferred from homology"/>
<dbReference type="GO" id="GO:0004416">
    <property type="term" value="F:hydroxyacylglutathione hydrolase activity"/>
    <property type="evidence" value="ECO:0007669"/>
    <property type="project" value="UniProtKB-EC"/>
</dbReference>
<keyword evidence="7" id="KW-0378">Hydrolase</keyword>
<dbReference type="AlphaFoldDB" id="A0AA36N8J5"/>
<evidence type="ECO:0000259" key="10">
    <source>
        <dbReference type="SMART" id="SM00849"/>
    </source>
</evidence>
<keyword evidence="6" id="KW-0479">Metal-binding</keyword>
<dbReference type="Pfam" id="PF16123">
    <property type="entry name" value="HAGH_C"/>
    <property type="match status" value="1"/>
</dbReference>
<evidence type="ECO:0000313" key="11">
    <source>
        <dbReference type="EMBL" id="CAJ1396604.1"/>
    </source>
</evidence>
<protein>
    <recommendedName>
        <fullName evidence="5">hydroxyacylglutathione hydrolase</fullName>
        <ecNumber evidence="5">3.1.2.6</ecNumber>
    </recommendedName>
    <alternativeName>
        <fullName evidence="9">Glyoxalase II</fullName>
    </alternativeName>
</protein>
<dbReference type="PANTHER" id="PTHR11935:SF94">
    <property type="entry name" value="TENZING NORGAY, ISOFORM C"/>
    <property type="match status" value="1"/>
</dbReference>
<feature type="domain" description="Metallo-beta-lactamase" evidence="10">
    <location>
        <begin position="38"/>
        <end position="198"/>
    </location>
</feature>
<dbReference type="EC" id="3.1.2.6" evidence="5"/>
<dbReference type="PIRSF" id="PIRSF005457">
    <property type="entry name" value="Glx"/>
    <property type="match status" value="1"/>
</dbReference>
<keyword evidence="12" id="KW-1185">Reference proteome</keyword>
<evidence type="ECO:0000256" key="1">
    <source>
        <dbReference type="ARBA" id="ARBA00001623"/>
    </source>
</evidence>
<dbReference type="InterPro" id="IPR001279">
    <property type="entry name" value="Metallo-B-lactamas"/>
</dbReference>
<comment type="caution">
    <text evidence="11">The sequence shown here is derived from an EMBL/GenBank/DDBJ whole genome shotgun (WGS) entry which is preliminary data.</text>
</comment>
<evidence type="ECO:0000256" key="7">
    <source>
        <dbReference type="ARBA" id="ARBA00022801"/>
    </source>
</evidence>
<keyword evidence="8" id="KW-0862">Zinc</keyword>
<dbReference type="InterPro" id="IPR036866">
    <property type="entry name" value="RibonucZ/Hydroxyglut_hydro"/>
</dbReference>
<evidence type="ECO:0000256" key="2">
    <source>
        <dbReference type="ARBA" id="ARBA00001947"/>
    </source>
</evidence>
<dbReference type="SMART" id="SM00849">
    <property type="entry name" value="Lactamase_B"/>
    <property type="match status" value="1"/>
</dbReference>
<dbReference type="GO" id="GO:0046872">
    <property type="term" value="F:metal ion binding"/>
    <property type="evidence" value="ECO:0007669"/>
    <property type="project" value="UniProtKB-KW"/>
</dbReference>
<dbReference type="NCBIfam" id="TIGR03413">
    <property type="entry name" value="GSH_gloB"/>
    <property type="match status" value="1"/>
</dbReference>
<sequence length="309" mass="33901">MDSVFAWVQGLGSSELKVHEVDDESAKCRIKIVPALSDNYMYLAVNVETREAVAVDPVEPQKILELCKSLEVRLVAVLTTHYHSDHSGGNKALSEMVPELEVVAGELDADRTPAVTRRVKDGETCSFAGLPFRCLATPCHTVGHVSFVLEQDPPSLFCGDTLFVAGCGRFMEGSAATMHQSLQALVQLPKKTRVFCGHEYTVPNLEYALSLEPGSAVLRGRLEEAKERRKAKEPTVPSTLEEELQHNPFLRCHEPQLARAVGLEASDVTEVLGKLRRGKDTFTTVGSIITLALDVKSYFKPVETPEISV</sequence>
<accession>A0AA36N8J5</accession>
<evidence type="ECO:0000256" key="9">
    <source>
        <dbReference type="ARBA" id="ARBA00031044"/>
    </source>
</evidence>
<name>A0AA36N8J5_9DINO</name>